<dbReference type="PROSITE" id="PS51029">
    <property type="entry name" value="MADF"/>
    <property type="match status" value="1"/>
</dbReference>
<evidence type="ECO:0000313" key="3">
    <source>
        <dbReference type="Proteomes" id="UP001431783"/>
    </source>
</evidence>
<dbReference type="Proteomes" id="UP001431783">
    <property type="component" value="Unassembled WGS sequence"/>
</dbReference>
<dbReference type="PANTHER" id="PTHR21505:SF8">
    <property type="entry name" value="DPT-YFP REPRESSOR BY OVEREXPRESSION, ISOFORM D-RELATED"/>
    <property type="match status" value="1"/>
</dbReference>
<dbReference type="InterPro" id="IPR006578">
    <property type="entry name" value="MADF-dom"/>
</dbReference>
<organism evidence="2 3">
    <name type="scientific">Henosepilachna vigintioctopunctata</name>
    <dbReference type="NCBI Taxonomy" id="420089"/>
    <lineage>
        <taxon>Eukaryota</taxon>
        <taxon>Metazoa</taxon>
        <taxon>Ecdysozoa</taxon>
        <taxon>Arthropoda</taxon>
        <taxon>Hexapoda</taxon>
        <taxon>Insecta</taxon>
        <taxon>Pterygota</taxon>
        <taxon>Neoptera</taxon>
        <taxon>Endopterygota</taxon>
        <taxon>Coleoptera</taxon>
        <taxon>Polyphaga</taxon>
        <taxon>Cucujiformia</taxon>
        <taxon>Coccinelloidea</taxon>
        <taxon>Coccinellidae</taxon>
        <taxon>Epilachninae</taxon>
        <taxon>Epilachnini</taxon>
        <taxon>Henosepilachna</taxon>
    </lineage>
</organism>
<evidence type="ECO:0000313" key="2">
    <source>
        <dbReference type="EMBL" id="KAK9880862.1"/>
    </source>
</evidence>
<name>A0AAW1ULA3_9CUCU</name>
<dbReference type="AlphaFoldDB" id="A0AAW1ULA3"/>
<reference evidence="2 3" key="1">
    <citation type="submission" date="2023-03" db="EMBL/GenBank/DDBJ databases">
        <title>Genome insight into feeding habits of ladybird beetles.</title>
        <authorList>
            <person name="Li H.-S."/>
            <person name="Huang Y.-H."/>
            <person name="Pang H."/>
        </authorList>
    </citation>
    <scope>NUCLEOTIDE SEQUENCE [LARGE SCALE GENOMIC DNA]</scope>
    <source>
        <strain evidence="2">SYSU_2023b</strain>
        <tissue evidence="2">Whole body</tissue>
    </source>
</reference>
<dbReference type="Pfam" id="PF10545">
    <property type="entry name" value="MADF_DNA_bdg"/>
    <property type="match status" value="1"/>
</dbReference>
<dbReference type="PANTHER" id="PTHR21505">
    <property type="entry name" value="MADF DOMAIN-CONTAINING PROTEIN-RELATED"/>
    <property type="match status" value="1"/>
</dbReference>
<dbReference type="EMBL" id="JARQZJ010000066">
    <property type="protein sequence ID" value="KAK9880862.1"/>
    <property type="molecule type" value="Genomic_DNA"/>
</dbReference>
<keyword evidence="3" id="KW-1185">Reference proteome</keyword>
<dbReference type="SMART" id="SM00595">
    <property type="entry name" value="MADF"/>
    <property type="match status" value="1"/>
</dbReference>
<comment type="caution">
    <text evidence="2">The sequence shown here is derived from an EMBL/GenBank/DDBJ whole genome shotgun (WGS) entry which is preliminary data.</text>
</comment>
<gene>
    <name evidence="2" type="ORF">WA026_013187</name>
</gene>
<accession>A0AAW1ULA3</accession>
<evidence type="ECO:0000259" key="1">
    <source>
        <dbReference type="PROSITE" id="PS51029"/>
    </source>
</evidence>
<protein>
    <recommendedName>
        <fullName evidence="1">MADF domain-containing protein</fullName>
    </recommendedName>
</protein>
<feature type="domain" description="MADF" evidence="1">
    <location>
        <begin position="72"/>
        <end position="162"/>
    </location>
</feature>
<sequence>MHATFGLSIEGTLSDKKCFLAACYKLTVVACRLRRLSTRLDVSNSVAVYPTVNRSMGLEEGDMEWSIDKTLAFIEDYHNSPELWNNKTPVYKDIKLRNDKLAQLSGKYDCTLMELKKKIKNLRSAFHRERKKLQEKKSGSSPSKKGKWFAYELLSFQLTPMYPKQHRQLLYVNITITRSQIS</sequence>
<proteinExistence type="predicted"/>